<accession>A0A6G1U397</accession>
<reference evidence="3 4" key="1">
    <citation type="submission" date="2019-09" db="EMBL/GenBank/DDBJ databases">
        <title>Distinct polysaccharide growth profiles of human intestinal Prevotella copri isolates.</title>
        <authorList>
            <person name="Fehlner-Peach H."/>
            <person name="Magnabosco C."/>
            <person name="Raghavan V."/>
            <person name="Scher J.U."/>
            <person name="Tett A."/>
            <person name="Cox L.M."/>
            <person name="Gottsegen C."/>
            <person name="Watters A."/>
            <person name="Wiltshire- Gordon J.D."/>
            <person name="Segata N."/>
            <person name="Bonneau R."/>
            <person name="Littman D.R."/>
        </authorList>
    </citation>
    <scope>NUCLEOTIDE SEQUENCE [LARGE SCALE GENOMIC DNA]</scope>
    <source>
        <strain evidence="4">iA622</strain>
    </source>
</reference>
<comment type="caution">
    <text evidence="3">The sequence shown here is derived from an EMBL/GenBank/DDBJ whole genome shotgun (WGS) entry which is preliminary data.</text>
</comment>
<evidence type="ECO:0000313" key="4">
    <source>
        <dbReference type="Proteomes" id="UP000480425"/>
    </source>
</evidence>
<keyword evidence="2" id="KW-0812">Transmembrane</keyword>
<dbReference type="EMBL" id="VZCB01000079">
    <property type="protein sequence ID" value="MQN81288.1"/>
    <property type="molecule type" value="Genomic_DNA"/>
</dbReference>
<sequence length="197" mass="21638">MRINTMTKERKTSILALIIICIACLLAGCATKKKAMTETATEQETTKVEQVKDTAITETHDTTRITQKLVPVEIAVPEAKLERTTKDTTSVLETDLYKSTATWANGKLTHTLEAKPGAKVKGQTAVTDTTKISKKSSSTKNTRNSSSDSKNSQKDTQQTTKTTQASWDIWLGAGIIIGIGATTAIIWIWRKRKKPKN</sequence>
<dbReference type="Proteomes" id="UP000480425">
    <property type="component" value="Unassembled WGS sequence"/>
</dbReference>
<dbReference type="PROSITE" id="PS51257">
    <property type="entry name" value="PROKAR_LIPOPROTEIN"/>
    <property type="match status" value="1"/>
</dbReference>
<evidence type="ECO:0000313" key="3">
    <source>
        <dbReference type="EMBL" id="MQN81288.1"/>
    </source>
</evidence>
<feature type="transmembrane region" description="Helical" evidence="2">
    <location>
        <begin position="169"/>
        <end position="189"/>
    </location>
</feature>
<evidence type="ECO:0000256" key="1">
    <source>
        <dbReference type="SAM" id="MobiDB-lite"/>
    </source>
</evidence>
<keyword evidence="2" id="KW-1133">Transmembrane helix</keyword>
<feature type="compositionally biased region" description="Low complexity" evidence="1">
    <location>
        <begin position="127"/>
        <end position="163"/>
    </location>
</feature>
<organism evidence="3 4">
    <name type="scientific">Segatella copri</name>
    <dbReference type="NCBI Taxonomy" id="165179"/>
    <lineage>
        <taxon>Bacteria</taxon>
        <taxon>Pseudomonadati</taxon>
        <taxon>Bacteroidota</taxon>
        <taxon>Bacteroidia</taxon>
        <taxon>Bacteroidales</taxon>
        <taxon>Prevotellaceae</taxon>
        <taxon>Segatella</taxon>
    </lineage>
</organism>
<keyword evidence="2" id="KW-0472">Membrane</keyword>
<gene>
    <name evidence="3" type="ORF">F7D73_10080</name>
</gene>
<proteinExistence type="predicted"/>
<dbReference type="AlphaFoldDB" id="A0A6G1U397"/>
<feature type="region of interest" description="Disordered" evidence="1">
    <location>
        <begin position="115"/>
        <end position="163"/>
    </location>
</feature>
<protein>
    <submittedName>
        <fullName evidence="3">Uncharacterized protein</fullName>
    </submittedName>
</protein>
<evidence type="ECO:0000256" key="2">
    <source>
        <dbReference type="SAM" id="Phobius"/>
    </source>
</evidence>
<name>A0A6G1U397_9BACT</name>